<dbReference type="OrthoDB" id="335153at2157"/>
<dbReference type="KEGG" id="hwc:Hqrw_1543"/>
<feature type="coiled-coil region" evidence="1">
    <location>
        <begin position="151"/>
        <end position="178"/>
    </location>
</feature>
<evidence type="ECO:0000256" key="1">
    <source>
        <dbReference type="SAM" id="Coils"/>
    </source>
</evidence>
<accession>G0LK61</accession>
<dbReference type="Proteomes" id="UP000007954">
    <property type="component" value="Chromosome"/>
</dbReference>
<reference evidence="3 4" key="1">
    <citation type="journal article" date="2011" name="PLoS ONE">
        <title>Haloquadratum walsbyi: limited diversity in a global pond.</title>
        <authorList>
            <person name="Dyall-Smith M."/>
            <person name="Pfeiffer F."/>
            <person name="Klee K."/>
            <person name="Palm P."/>
            <person name="Gross K."/>
            <person name="Schuster S.C."/>
            <person name="Rampp M."/>
            <person name="Oesterhelt D."/>
        </authorList>
    </citation>
    <scope>NUCLEOTIDE SEQUENCE [LARGE SCALE GENOMIC DNA]</scope>
    <source>
        <strain evidence="4">DSM 16854 / JCM 12705 / C23</strain>
    </source>
</reference>
<keyword evidence="1" id="KW-0175">Coiled coil</keyword>
<name>G0LK61_HALWC</name>
<dbReference type="AlphaFoldDB" id="G0LK61"/>
<sequence length="354" mass="38808">MPQTYSDFTITEQGGHQYIIAQPKAEHQEPVRFSGELKETDDIDATFRDVIKSLIQQDLSEALNLESGSGGSIGRDDVVETLINADSPVPINSEQQAEAIVDYFLTNGVLQEADSGSEVVVLSDPESLAEIATESGDNDDTAMLLNWMSAIEGCTTKIQETNDTIEEVEAELREQMGNVDVSGKLREYQQNQKEVAQRLMNVTNGGELNRSDLSADEQAEYDRLEHRMFHLESMIDAVGAGGDLDQEIQEMTNKLSMHMSNLSDTQDALEVQLTRLERVYRVNDEINYEQAKKMAEKLSSVASAVAGVSDADTLAEETDTIGRASAILEQTGSTEEMAQTASTDTGTTSYEQGN</sequence>
<evidence type="ECO:0000313" key="4">
    <source>
        <dbReference type="Proteomes" id="UP000007954"/>
    </source>
</evidence>
<dbReference type="GeneID" id="12446216"/>
<proteinExistence type="predicted"/>
<evidence type="ECO:0000256" key="2">
    <source>
        <dbReference type="SAM" id="MobiDB-lite"/>
    </source>
</evidence>
<gene>
    <name evidence="3" type="ordered locus">Hqrw_1543</name>
</gene>
<dbReference type="EMBL" id="FR746099">
    <property type="protein sequence ID" value="CCC39487.1"/>
    <property type="molecule type" value="Genomic_DNA"/>
</dbReference>
<protein>
    <submittedName>
        <fullName evidence="3">Uncharacterized protein</fullName>
    </submittedName>
</protein>
<feature type="region of interest" description="Disordered" evidence="2">
    <location>
        <begin position="331"/>
        <end position="354"/>
    </location>
</feature>
<organism evidence="3 4">
    <name type="scientific">Haloquadratum walsbyi (strain DSM 16854 / JCM 12705 / C23)</name>
    <dbReference type="NCBI Taxonomy" id="768065"/>
    <lineage>
        <taxon>Archaea</taxon>
        <taxon>Methanobacteriati</taxon>
        <taxon>Methanobacteriota</taxon>
        <taxon>Stenosarchaea group</taxon>
        <taxon>Halobacteria</taxon>
        <taxon>Halobacteriales</taxon>
        <taxon>Haloferacaceae</taxon>
        <taxon>Haloquadratum</taxon>
    </lineage>
</organism>
<evidence type="ECO:0000313" key="3">
    <source>
        <dbReference type="EMBL" id="CCC39487.1"/>
    </source>
</evidence>
<dbReference type="HOGENOM" id="CLU_798365_0_0_2"/>
<dbReference type="RefSeq" id="WP_014555333.1">
    <property type="nucleotide sequence ID" value="NC_017459.1"/>
</dbReference>